<keyword evidence="7" id="KW-0819">tRNA processing</keyword>
<dbReference type="HOGENOM" id="CLU_2110855_0_0_1"/>
<keyword evidence="4" id="KW-0963">Cytoplasm</keyword>
<evidence type="ECO:0000256" key="6">
    <source>
        <dbReference type="ARBA" id="ARBA00022664"/>
    </source>
</evidence>
<keyword evidence="11" id="KW-0539">Nucleus</keyword>
<dbReference type="KEGG" id="zro:ZYRO0G01804g"/>
<dbReference type="InterPro" id="IPR010920">
    <property type="entry name" value="LSM_dom_sf"/>
</dbReference>
<keyword evidence="9" id="KW-0694">RNA-binding</keyword>
<evidence type="ECO:0000256" key="5">
    <source>
        <dbReference type="ARBA" id="ARBA00022552"/>
    </source>
</evidence>
<reference evidence="14 15" key="1">
    <citation type="journal article" date="2009" name="Genome Res.">
        <title>Comparative genomics of protoploid Saccharomycetaceae.</title>
        <authorList>
            <consortium name="The Genolevures Consortium"/>
            <person name="Souciet J.-L."/>
            <person name="Dujon B."/>
            <person name="Gaillardin C."/>
            <person name="Johnston M."/>
            <person name="Baret P.V."/>
            <person name="Cliften P."/>
            <person name="Sherman D.J."/>
            <person name="Weissenbach J."/>
            <person name="Westhof E."/>
            <person name="Wincker P."/>
            <person name="Jubin C."/>
            <person name="Poulain J."/>
            <person name="Barbe V."/>
            <person name="Segurens B."/>
            <person name="Artiguenave F."/>
            <person name="Anthouard V."/>
            <person name="Vacherie B."/>
            <person name="Val M.-E."/>
            <person name="Fulton R.S."/>
            <person name="Minx P."/>
            <person name="Wilson R."/>
            <person name="Durrens P."/>
            <person name="Jean G."/>
            <person name="Marck C."/>
            <person name="Martin T."/>
            <person name="Nikolski M."/>
            <person name="Rolland T."/>
            <person name="Seret M.-L."/>
            <person name="Casaregola S."/>
            <person name="Despons L."/>
            <person name="Fairhead C."/>
            <person name="Fischer G."/>
            <person name="Lafontaine I."/>
            <person name="Leh V."/>
            <person name="Lemaire M."/>
            <person name="de Montigny J."/>
            <person name="Neuveglise C."/>
            <person name="Thierry A."/>
            <person name="Blanc-Lenfle I."/>
            <person name="Bleykasten C."/>
            <person name="Diffels J."/>
            <person name="Fritsch E."/>
            <person name="Frangeul L."/>
            <person name="Goeffon A."/>
            <person name="Jauniaux N."/>
            <person name="Kachouri-Lafond R."/>
            <person name="Payen C."/>
            <person name="Potier S."/>
            <person name="Pribylova L."/>
            <person name="Ozanne C."/>
            <person name="Richard G.-F."/>
            <person name="Sacerdot C."/>
            <person name="Straub M.-L."/>
            <person name="Talla E."/>
        </authorList>
    </citation>
    <scope>NUCLEOTIDE SEQUENCE [LARGE SCALE GENOMIC DNA]</scope>
    <source>
        <strain evidence="14 15">ATCC 2623 / CBS 732 / BCRC 21506 / NBRC 1130 / NCYC 568 / NRRL Y-229</strain>
    </source>
</reference>
<comment type="subcellular location">
    <subcellularLocation>
        <location evidence="2">Cytoplasm</location>
    </subcellularLocation>
    <subcellularLocation>
        <location evidence="1">Nucleus</location>
    </subcellularLocation>
</comment>
<evidence type="ECO:0000256" key="11">
    <source>
        <dbReference type="ARBA" id="ARBA00023242"/>
    </source>
</evidence>
<keyword evidence="8" id="KW-0747">Spliceosome</keyword>
<dbReference type="GO" id="GO:0046540">
    <property type="term" value="C:U4/U6 x U5 tri-snRNP complex"/>
    <property type="evidence" value="ECO:0007669"/>
    <property type="project" value="TreeGrafter"/>
</dbReference>
<dbReference type="GO" id="GO:0000932">
    <property type="term" value="C:P-body"/>
    <property type="evidence" value="ECO:0007669"/>
    <property type="project" value="TreeGrafter"/>
</dbReference>
<evidence type="ECO:0000256" key="12">
    <source>
        <dbReference type="ARBA" id="ARBA00023274"/>
    </source>
</evidence>
<proteinExistence type="inferred from homology"/>
<dbReference type="GO" id="GO:0005732">
    <property type="term" value="C:sno(s)RNA-containing ribonucleoprotein complex"/>
    <property type="evidence" value="ECO:0007669"/>
    <property type="project" value="TreeGrafter"/>
</dbReference>
<dbReference type="Proteomes" id="UP000008536">
    <property type="component" value="Chromosome G"/>
</dbReference>
<dbReference type="GO" id="GO:0000398">
    <property type="term" value="P:mRNA splicing, via spliceosome"/>
    <property type="evidence" value="ECO:0007669"/>
    <property type="project" value="InterPro"/>
</dbReference>
<evidence type="ECO:0000256" key="9">
    <source>
        <dbReference type="ARBA" id="ARBA00022884"/>
    </source>
</evidence>
<dbReference type="GO" id="GO:0005688">
    <property type="term" value="C:U6 snRNP"/>
    <property type="evidence" value="ECO:0007669"/>
    <property type="project" value="TreeGrafter"/>
</dbReference>
<evidence type="ECO:0000256" key="4">
    <source>
        <dbReference type="ARBA" id="ARBA00022490"/>
    </source>
</evidence>
<dbReference type="PROSITE" id="PS52002">
    <property type="entry name" value="SM"/>
    <property type="match status" value="1"/>
</dbReference>
<name>C5E1V6_ZYGRC</name>
<gene>
    <name evidence="14" type="ordered locus">ZYRO0G01804g</name>
</gene>
<dbReference type="FunFam" id="2.30.30.100:FF:000037">
    <property type="entry name" value="U6 snRNA-associated Sm-like protein LSm6"/>
    <property type="match status" value="1"/>
</dbReference>
<organism evidence="14 15">
    <name type="scientific">Zygosaccharomyces rouxii (strain ATCC 2623 / CBS 732 / NBRC 1130 / NCYC 568 / NRRL Y-229)</name>
    <dbReference type="NCBI Taxonomy" id="559307"/>
    <lineage>
        <taxon>Eukaryota</taxon>
        <taxon>Fungi</taxon>
        <taxon>Dikarya</taxon>
        <taxon>Ascomycota</taxon>
        <taxon>Saccharomycotina</taxon>
        <taxon>Saccharomycetes</taxon>
        <taxon>Saccharomycetales</taxon>
        <taxon>Saccharomycetaceae</taxon>
        <taxon>Zygosaccharomyces</taxon>
    </lineage>
</organism>
<dbReference type="SUPFAM" id="SSF50182">
    <property type="entry name" value="Sm-like ribonucleoproteins"/>
    <property type="match status" value="1"/>
</dbReference>
<dbReference type="GO" id="GO:0008033">
    <property type="term" value="P:tRNA processing"/>
    <property type="evidence" value="ECO:0007669"/>
    <property type="project" value="UniProtKB-KW"/>
</dbReference>
<evidence type="ECO:0000256" key="1">
    <source>
        <dbReference type="ARBA" id="ARBA00004123"/>
    </source>
</evidence>
<keyword evidence="5" id="KW-0698">rRNA processing</keyword>
<protein>
    <submittedName>
        <fullName evidence="14">ZYRO0G01804p</fullName>
    </submittedName>
</protein>
<keyword evidence="6" id="KW-0507">mRNA processing</keyword>
<dbReference type="PANTHER" id="PTHR11021:SF1">
    <property type="entry name" value="U6 SNRNA-ASSOCIATED SM-LIKE PROTEIN LSM6"/>
    <property type="match status" value="1"/>
</dbReference>
<dbReference type="InterPro" id="IPR016487">
    <property type="entry name" value="Lsm6/sSmF"/>
</dbReference>
<dbReference type="PANTHER" id="PTHR11021">
    <property type="entry name" value="SMALL NUCLEAR RIBONUCLEOPROTEIN F SNRNP-F"/>
    <property type="match status" value="1"/>
</dbReference>
<dbReference type="FunCoup" id="C5E1V6">
    <property type="interactions" value="889"/>
</dbReference>
<evidence type="ECO:0000256" key="3">
    <source>
        <dbReference type="ARBA" id="ARBA00007927"/>
    </source>
</evidence>
<dbReference type="GO" id="GO:0005681">
    <property type="term" value="C:spliceosomal complex"/>
    <property type="evidence" value="ECO:0007669"/>
    <property type="project" value="UniProtKB-KW"/>
</dbReference>
<dbReference type="EMBL" id="CU928179">
    <property type="protein sequence ID" value="CAR29149.1"/>
    <property type="molecule type" value="Genomic_DNA"/>
</dbReference>
<evidence type="ECO:0000256" key="7">
    <source>
        <dbReference type="ARBA" id="ARBA00022694"/>
    </source>
</evidence>
<evidence type="ECO:0000313" key="14">
    <source>
        <dbReference type="EMBL" id="CAR29149.1"/>
    </source>
</evidence>
<dbReference type="Gene3D" id="2.30.30.100">
    <property type="match status" value="1"/>
</dbReference>
<keyword evidence="12" id="KW-0687">Ribonucleoprotein</keyword>
<keyword evidence="15" id="KW-1185">Reference proteome</keyword>
<dbReference type="InterPro" id="IPR047575">
    <property type="entry name" value="Sm"/>
</dbReference>
<evidence type="ECO:0000256" key="8">
    <source>
        <dbReference type="ARBA" id="ARBA00022728"/>
    </source>
</evidence>
<dbReference type="GO" id="GO:0030490">
    <property type="term" value="P:maturation of SSU-rRNA"/>
    <property type="evidence" value="ECO:0007669"/>
    <property type="project" value="TreeGrafter"/>
</dbReference>
<evidence type="ECO:0000256" key="10">
    <source>
        <dbReference type="ARBA" id="ARBA00023187"/>
    </source>
</evidence>
<dbReference type="Pfam" id="PF01423">
    <property type="entry name" value="LSM"/>
    <property type="match status" value="1"/>
</dbReference>
<evidence type="ECO:0000259" key="13">
    <source>
        <dbReference type="PROSITE" id="PS52002"/>
    </source>
</evidence>
<feature type="domain" description="Sm" evidence="13">
    <location>
        <begin position="41"/>
        <end position="115"/>
    </location>
</feature>
<evidence type="ECO:0000256" key="2">
    <source>
        <dbReference type="ARBA" id="ARBA00004496"/>
    </source>
</evidence>
<dbReference type="SMART" id="SM00651">
    <property type="entry name" value="Sm"/>
    <property type="match status" value="1"/>
</dbReference>
<dbReference type="InParanoid" id="C5E1V6"/>
<dbReference type="GO" id="GO:0005730">
    <property type="term" value="C:nucleolus"/>
    <property type="evidence" value="ECO:0007669"/>
    <property type="project" value="TreeGrafter"/>
</dbReference>
<dbReference type="GO" id="GO:0003723">
    <property type="term" value="F:RNA binding"/>
    <property type="evidence" value="ECO:0007669"/>
    <property type="project" value="UniProtKB-KW"/>
</dbReference>
<evidence type="ECO:0000313" key="15">
    <source>
        <dbReference type="Proteomes" id="UP000008536"/>
    </source>
</evidence>
<comment type="similarity">
    <text evidence="3">Belongs to the snRNP Sm proteins family. SmF/LSm6 subfamily.</text>
</comment>
<keyword evidence="10" id="KW-0508">mRNA splicing</keyword>
<dbReference type="InterPro" id="IPR001163">
    <property type="entry name" value="Sm_dom_euk/arc"/>
</dbReference>
<dbReference type="STRING" id="559307.C5E1V6"/>
<accession>C5E1V6</accession>
<dbReference type="AlphaFoldDB" id="C5E1V6"/>
<sequence length="115" mass="12968">MVDVCMYVCMYTRGIGLTWSVDSTPIYKGDWSIIVTMAKIDSSQFLSTIIGQNVHVKLHSGMLYRGRLESIDGFMNVALSSAKEHYETGENGLLRTYPTDVFLRGTQVMYISEVK</sequence>